<evidence type="ECO:0000256" key="3">
    <source>
        <dbReference type="ARBA" id="ARBA00004496"/>
    </source>
</evidence>
<evidence type="ECO:0000313" key="13">
    <source>
        <dbReference type="EMBL" id="KAF0978637.1"/>
    </source>
</evidence>
<dbReference type="VEuPathDB" id="AmoebaDB:NF0006480"/>
<keyword evidence="5" id="KW-0217">Developmental protein</keyword>
<dbReference type="VEuPathDB" id="AmoebaDB:FDP41_002457"/>
<feature type="region of interest" description="Disordered" evidence="12">
    <location>
        <begin position="44"/>
        <end position="85"/>
    </location>
</feature>
<feature type="region of interest" description="Disordered" evidence="12">
    <location>
        <begin position="613"/>
        <end position="679"/>
    </location>
</feature>
<accession>A0A6A5BNJ7</accession>
<keyword evidence="6" id="KW-0963">Cytoplasm</keyword>
<keyword evidence="9" id="KW-0539">Nucleus</keyword>
<feature type="compositionally biased region" description="Low complexity" evidence="12">
    <location>
        <begin position="207"/>
        <end position="228"/>
    </location>
</feature>
<evidence type="ECO:0000256" key="5">
    <source>
        <dbReference type="ARBA" id="ARBA00022473"/>
    </source>
</evidence>
<dbReference type="Proteomes" id="UP000444721">
    <property type="component" value="Unassembled WGS sequence"/>
</dbReference>
<dbReference type="GO" id="GO:0005634">
    <property type="term" value="C:nucleus"/>
    <property type="evidence" value="ECO:0007669"/>
    <property type="project" value="UniProtKB-SubCell"/>
</dbReference>
<evidence type="ECO:0000256" key="1">
    <source>
        <dbReference type="ARBA" id="ARBA00003936"/>
    </source>
</evidence>
<evidence type="ECO:0000313" key="14">
    <source>
        <dbReference type="Proteomes" id="UP000444721"/>
    </source>
</evidence>
<feature type="coiled-coil region" evidence="11">
    <location>
        <begin position="409"/>
        <end position="611"/>
    </location>
</feature>
<evidence type="ECO:0000256" key="12">
    <source>
        <dbReference type="SAM" id="MobiDB-lite"/>
    </source>
</evidence>
<evidence type="ECO:0000256" key="11">
    <source>
        <dbReference type="SAM" id="Coils"/>
    </source>
</evidence>
<evidence type="ECO:0000256" key="9">
    <source>
        <dbReference type="ARBA" id="ARBA00023242"/>
    </source>
</evidence>
<evidence type="ECO:0000256" key="7">
    <source>
        <dbReference type="ARBA" id="ARBA00022782"/>
    </source>
</evidence>
<evidence type="ECO:0000256" key="8">
    <source>
        <dbReference type="ARBA" id="ARBA00023054"/>
    </source>
</evidence>
<protein>
    <recommendedName>
        <fullName evidence="4">Coiled-coil alpha-helical rod protein 1</fullName>
    </recommendedName>
    <alternativeName>
        <fullName evidence="10">Alpha-helical coiled-coil rod protein</fullName>
    </alternativeName>
</protein>
<dbReference type="GO" id="GO:0030154">
    <property type="term" value="P:cell differentiation"/>
    <property type="evidence" value="ECO:0007669"/>
    <property type="project" value="UniProtKB-KW"/>
</dbReference>
<proteinExistence type="predicted"/>
<sequence length="702" mass="82270">MQSNPKTQLEFYTTQDQIFPPFSKPNRAHVYIFVQNFHLKKTRRMKQHLSSSSLNNNNNNHTSYESSNNINNNQNNNNGFSSSILGNGWNEKSSLGMQQQLLNRSSPLSVPTSSTTISPHSFQGWMGEAHYLKQNIGLPPHHHTDTTIPYHSTFSDFNENDHIIGQFPDNYVYKEQLGFSIEQEKQKLRDIGQFRERIKQKEIAQHPSTTPLSLPSSSSSKSPQFSASFQNNELERKFIRKDINEDSDIRNLGYTYSSPYLNEDGMPTSEVINPKGVTTSGGRENSVEFLSMRIAALEEIIEIQNNEINEFNNSSKAKESKEDILRKGKHSLQISLINKWRQKVYALLIQMKMREMELENAKKEFQQQETEYEKDIKQLKYELTLSKHREKDLKASVHYMEEQMKKVDVTKYMKEIDRLNREREFMKRKYEQDIKTLKDDRNMIEEQQKTKQDETQRKFDELNKELEVVRKDFEMKCSEVEKLNLSLVRAEQTIANELSVVKTLKAKLTEYQQQSDREKNNMVFNAIRLKDEELTRLEIELNESKSENAKITYKLRHYERLLQAEQESRQKEDKEKFDYYEMKLAAKEEEIKQLKKERSSLLLTIRHQEEMLENRRKKERAQPIQPPSGIDVKSSSIIPREYLSISNNLTSPKASPKPPIKEPSMVTTPSSSSQLSEKLKDLSSLTRKFLEKSSQQHDDEYL</sequence>
<comment type="subcellular location">
    <subcellularLocation>
        <location evidence="3">Cytoplasm</location>
    </subcellularLocation>
    <subcellularLocation>
        <location evidence="2">Nucleus</location>
    </subcellularLocation>
</comment>
<dbReference type="PANTHER" id="PTHR46822">
    <property type="entry name" value="COILED-COIL ALPHA-HELICAL ROD PROTEIN 1"/>
    <property type="match status" value="1"/>
</dbReference>
<feature type="compositionally biased region" description="Polar residues" evidence="12">
    <location>
        <begin position="665"/>
        <end position="676"/>
    </location>
</feature>
<gene>
    <name evidence="13" type="ORF">FDP41_002457</name>
</gene>
<comment type="caution">
    <text evidence="13">The sequence shown here is derived from an EMBL/GenBank/DDBJ whole genome shotgun (WGS) entry which is preliminary data.</text>
</comment>
<evidence type="ECO:0000256" key="2">
    <source>
        <dbReference type="ARBA" id="ARBA00004123"/>
    </source>
</evidence>
<keyword evidence="14" id="KW-1185">Reference proteome</keyword>
<organism evidence="13 14">
    <name type="scientific">Naegleria fowleri</name>
    <name type="common">Brain eating amoeba</name>
    <dbReference type="NCBI Taxonomy" id="5763"/>
    <lineage>
        <taxon>Eukaryota</taxon>
        <taxon>Discoba</taxon>
        <taxon>Heterolobosea</taxon>
        <taxon>Tetramitia</taxon>
        <taxon>Eutetramitia</taxon>
        <taxon>Vahlkampfiidae</taxon>
        <taxon>Naegleria</taxon>
    </lineage>
</organism>
<dbReference type="RefSeq" id="XP_044563350.1">
    <property type="nucleotide sequence ID" value="XM_044705653.1"/>
</dbReference>
<evidence type="ECO:0000256" key="10">
    <source>
        <dbReference type="ARBA" id="ARBA00031932"/>
    </source>
</evidence>
<feature type="compositionally biased region" description="Low complexity" evidence="12">
    <location>
        <begin position="50"/>
        <end position="83"/>
    </location>
</feature>
<evidence type="ECO:0000256" key="6">
    <source>
        <dbReference type="ARBA" id="ARBA00022490"/>
    </source>
</evidence>
<evidence type="ECO:0000256" key="4">
    <source>
        <dbReference type="ARBA" id="ARBA00016468"/>
    </source>
</evidence>
<dbReference type="GeneID" id="68109675"/>
<reference evidence="13 14" key="1">
    <citation type="journal article" date="2019" name="Sci. Rep.">
        <title>Nanopore sequencing improves the draft genome of the human pathogenic amoeba Naegleria fowleri.</title>
        <authorList>
            <person name="Liechti N."/>
            <person name="Schurch N."/>
            <person name="Bruggmann R."/>
            <person name="Wittwer M."/>
        </authorList>
    </citation>
    <scope>NUCLEOTIDE SEQUENCE [LARGE SCALE GENOMIC DNA]</scope>
    <source>
        <strain evidence="13 14">ATCC 30894</strain>
    </source>
</reference>
<name>A0A6A5BNJ7_NAEFO</name>
<feature type="compositionally biased region" description="Polar residues" evidence="12">
    <location>
        <begin position="644"/>
        <end position="653"/>
    </location>
</feature>
<dbReference type="GO" id="GO:0006611">
    <property type="term" value="P:protein export from nucleus"/>
    <property type="evidence" value="ECO:0007669"/>
    <property type="project" value="TreeGrafter"/>
</dbReference>
<dbReference type="VEuPathDB" id="AmoebaDB:NfTy_041530"/>
<dbReference type="GO" id="GO:0005814">
    <property type="term" value="C:centriole"/>
    <property type="evidence" value="ECO:0007669"/>
    <property type="project" value="TreeGrafter"/>
</dbReference>
<feature type="region of interest" description="Disordered" evidence="12">
    <location>
        <begin position="201"/>
        <end position="228"/>
    </location>
</feature>
<feature type="coiled-coil region" evidence="11">
    <location>
        <begin position="348"/>
        <end position="382"/>
    </location>
</feature>
<dbReference type="GO" id="GO:0005737">
    <property type="term" value="C:cytoplasm"/>
    <property type="evidence" value="ECO:0007669"/>
    <property type="project" value="UniProtKB-SubCell"/>
</dbReference>
<comment type="function">
    <text evidence="1">May be a regulator of keratinocyte proliferation or differentiation.</text>
</comment>
<dbReference type="AlphaFoldDB" id="A0A6A5BNJ7"/>
<dbReference type="OrthoDB" id="10392387at2759"/>
<keyword evidence="7" id="KW-0221">Differentiation</keyword>
<keyword evidence="8 11" id="KW-0175">Coiled coil</keyword>
<feature type="coiled-coil region" evidence="11">
    <location>
        <begin position="287"/>
        <end position="314"/>
    </location>
</feature>
<dbReference type="EMBL" id="VFQX01000029">
    <property type="protein sequence ID" value="KAF0978637.1"/>
    <property type="molecule type" value="Genomic_DNA"/>
</dbReference>
<dbReference type="PANTHER" id="PTHR46822:SF1">
    <property type="entry name" value="COILED-COIL ALPHA-HELICAL ROD PROTEIN 1"/>
    <property type="match status" value="1"/>
</dbReference>
<dbReference type="InterPro" id="IPR009800">
    <property type="entry name" value="HCR"/>
</dbReference>